<name>A0ABV6FYC4_9GAMM</name>
<dbReference type="EMBL" id="JBHLVX010000001">
    <property type="protein sequence ID" value="MFC0266402.1"/>
    <property type="molecule type" value="Genomic_DNA"/>
</dbReference>
<reference evidence="1 2" key="1">
    <citation type="submission" date="2024-09" db="EMBL/GenBank/DDBJ databases">
        <authorList>
            <person name="Sun Q."/>
            <person name="Mori K."/>
        </authorList>
    </citation>
    <scope>NUCLEOTIDE SEQUENCE [LARGE SCALE GENOMIC DNA]</scope>
    <source>
        <strain evidence="1 2">CCM 7415</strain>
    </source>
</reference>
<gene>
    <name evidence="1" type="ORF">ACFFHW_00050</name>
</gene>
<protein>
    <submittedName>
        <fullName evidence="1">Uncharacterized protein</fullName>
    </submittedName>
</protein>
<comment type="caution">
    <text evidence="1">The sequence shown here is derived from an EMBL/GenBank/DDBJ whole genome shotgun (WGS) entry which is preliminary data.</text>
</comment>
<dbReference type="Proteomes" id="UP001589814">
    <property type="component" value="Unassembled WGS sequence"/>
</dbReference>
<proteinExistence type="predicted"/>
<keyword evidence="2" id="KW-1185">Reference proteome</keyword>
<accession>A0ABV6FYC4</accession>
<sequence>MAGSREAQFKRDTIEAITAHGRGASMAGGYDLKGKYVSWMELSHFRLIKREAERQHLEMAGEDCGRTSASYVHSGELHDPDKQRLAEIIERDEALMAQAHTPGQDQMRHGLFLNKVTDAVFDALSDHEKLSMPLLEDKETGRQFALLILKLLWQERVHVMCSQGSNLSILQVIRAAICSGPKDESASGTKIIHEACDGVA</sequence>
<organism evidence="1 2">
    <name type="scientific">Kushneria aurantia</name>
    <dbReference type="NCBI Taxonomy" id="504092"/>
    <lineage>
        <taxon>Bacteria</taxon>
        <taxon>Pseudomonadati</taxon>
        <taxon>Pseudomonadota</taxon>
        <taxon>Gammaproteobacteria</taxon>
        <taxon>Oceanospirillales</taxon>
        <taxon>Halomonadaceae</taxon>
        <taxon>Kushneria</taxon>
    </lineage>
</organism>
<evidence type="ECO:0000313" key="1">
    <source>
        <dbReference type="EMBL" id="MFC0266402.1"/>
    </source>
</evidence>
<evidence type="ECO:0000313" key="2">
    <source>
        <dbReference type="Proteomes" id="UP001589814"/>
    </source>
</evidence>